<evidence type="ECO:0008006" key="5">
    <source>
        <dbReference type="Google" id="ProtNLM"/>
    </source>
</evidence>
<dbReference type="EMBL" id="BORW01000007">
    <property type="protein sequence ID" value="GIO67091.1"/>
    <property type="molecule type" value="Genomic_DNA"/>
</dbReference>
<feature type="transmembrane region" description="Helical" evidence="2">
    <location>
        <begin position="6"/>
        <end position="29"/>
    </location>
</feature>
<protein>
    <recommendedName>
        <fullName evidence="5">DUF4083 domain-containing protein</fullName>
    </recommendedName>
</protein>
<keyword evidence="2" id="KW-0812">Transmembrane</keyword>
<keyword evidence="4" id="KW-1185">Reference proteome</keyword>
<keyword evidence="1" id="KW-0175">Coiled coil</keyword>
<comment type="caution">
    <text evidence="3">The sequence shown here is derived from an EMBL/GenBank/DDBJ whole genome shotgun (WGS) entry which is preliminary data.</text>
</comment>
<feature type="coiled-coil region" evidence="1">
    <location>
        <begin position="29"/>
        <end position="56"/>
    </location>
</feature>
<evidence type="ECO:0000256" key="2">
    <source>
        <dbReference type="SAM" id="Phobius"/>
    </source>
</evidence>
<name>A0ABQ4LUZ8_9BACL</name>
<sequence length="61" mass="7418">MNFSWMAALYQIVFILIVILFFAGLYKFVNRLIQHTKNTEESLRRLEEKIDRLNHEMNKTE</sequence>
<evidence type="ECO:0000313" key="3">
    <source>
        <dbReference type="EMBL" id="GIO67091.1"/>
    </source>
</evidence>
<keyword evidence="2" id="KW-1133">Transmembrane helix</keyword>
<reference evidence="3 4" key="1">
    <citation type="submission" date="2021-03" db="EMBL/GenBank/DDBJ databases">
        <title>Antimicrobial resistance genes in bacteria isolated from Japanese honey, and their potential for conferring macrolide and lincosamide resistance in the American foulbrood pathogen Paenibacillus larvae.</title>
        <authorList>
            <person name="Okamoto M."/>
            <person name="Kumagai M."/>
            <person name="Kanamori H."/>
            <person name="Takamatsu D."/>
        </authorList>
    </citation>
    <scope>NUCLEOTIDE SEQUENCE [LARGE SCALE GENOMIC DNA]</scope>
    <source>
        <strain evidence="3 4">J21TS3</strain>
    </source>
</reference>
<keyword evidence="2" id="KW-0472">Membrane</keyword>
<evidence type="ECO:0000313" key="4">
    <source>
        <dbReference type="Proteomes" id="UP000680638"/>
    </source>
</evidence>
<gene>
    <name evidence="3" type="ORF">J21TS3_19120</name>
</gene>
<proteinExistence type="predicted"/>
<organism evidence="3 4">
    <name type="scientific">Paenibacillus cookii</name>
    <dbReference type="NCBI Taxonomy" id="157839"/>
    <lineage>
        <taxon>Bacteria</taxon>
        <taxon>Bacillati</taxon>
        <taxon>Bacillota</taxon>
        <taxon>Bacilli</taxon>
        <taxon>Bacillales</taxon>
        <taxon>Paenibacillaceae</taxon>
        <taxon>Paenibacillus</taxon>
    </lineage>
</organism>
<dbReference type="Proteomes" id="UP000680638">
    <property type="component" value="Unassembled WGS sequence"/>
</dbReference>
<accession>A0ABQ4LUZ8</accession>
<evidence type="ECO:0000256" key="1">
    <source>
        <dbReference type="SAM" id="Coils"/>
    </source>
</evidence>